<dbReference type="InterPro" id="IPR013103">
    <property type="entry name" value="RVT_2"/>
</dbReference>
<evidence type="ECO:0000259" key="1">
    <source>
        <dbReference type="Pfam" id="PF07727"/>
    </source>
</evidence>
<name>A0ABQ5G6P4_9ASTR</name>
<evidence type="ECO:0000313" key="2">
    <source>
        <dbReference type="EMBL" id="GJT70662.1"/>
    </source>
</evidence>
<proteinExistence type="predicted"/>
<accession>A0ABQ5G6P4</accession>
<dbReference type="Pfam" id="PF07727">
    <property type="entry name" value="RVT_2"/>
    <property type="match status" value="1"/>
</dbReference>
<feature type="domain" description="Reverse transcriptase Ty1/copia-type" evidence="1">
    <location>
        <begin position="165"/>
        <end position="247"/>
    </location>
</feature>
<evidence type="ECO:0000313" key="3">
    <source>
        <dbReference type="Proteomes" id="UP001151760"/>
    </source>
</evidence>
<gene>
    <name evidence="2" type="ORF">Tco_1029948</name>
</gene>
<dbReference type="EMBL" id="BQNB010018098">
    <property type="protein sequence ID" value="GJT70662.1"/>
    <property type="molecule type" value="Genomic_DNA"/>
</dbReference>
<organism evidence="2 3">
    <name type="scientific">Tanacetum coccineum</name>
    <dbReference type="NCBI Taxonomy" id="301880"/>
    <lineage>
        <taxon>Eukaryota</taxon>
        <taxon>Viridiplantae</taxon>
        <taxon>Streptophyta</taxon>
        <taxon>Embryophyta</taxon>
        <taxon>Tracheophyta</taxon>
        <taxon>Spermatophyta</taxon>
        <taxon>Magnoliopsida</taxon>
        <taxon>eudicotyledons</taxon>
        <taxon>Gunneridae</taxon>
        <taxon>Pentapetalae</taxon>
        <taxon>asterids</taxon>
        <taxon>campanulids</taxon>
        <taxon>Asterales</taxon>
        <taxon>Asteraceae</taxon>
        <taxon>Asteroideae</taxon>
        <taxon>Anthemideae</taxon>
        <taxon>Anthemidinae</taxon>
        <taxon>Tanacetum</taxon>
    </lineage>
</organism>
<reference evidence="2" key="2">
    <citation type="submission" date="2022-01" db="EMBL/GenBank/DDBJ databases">
        <authorList>
            <person name="Yamashiro T."/>
            <person name="Shiraishi A."/>
            <person name="Satake H."/>
            <person name="Nakayama K."/>
        </authorList>
    </citation>
    <scope>NUCLEOTIDE SEQUENCE</scope>
</reference>
<sequence length="255" mass="29398">MIGEGAPSRGITNLGLEREIRSLSMDKAHRWLRVGVSMDRHKSSRNMQTTRYERLSMVREKRIVRREVSPHVGGGEDGDGAISLSFVMPEKCRNEMGQGLAHRPVIVRVSHDLRGDSWGCVPRSLFWREDLDRDGERGFDYLTFALEKIPFELRRGGLQTQRRGYVIIPQPKNITIIGHKWGIRNKLDENGIVSRNKARLVAQGYNQQEGIDYDETYASVSRLESIRILLAYACALDFKLFQMDVKKCIPEWFYQ</sequence>
<keyword evidence="3" id="KW-1185">Reference proteome</keyword>
<reference evidence="2" key="1">
    <citation type="journal article" date="2022" name="Int. J. Mol. Sci.">
        <title>Draft Genome of Tanacetum Coccineum: Genomic Comparison of Closely Related Tanacetum-Family Plants.</title>
        <authorList>
            <person name="Yamashiro T."/>
            <person name="Shiraishi A."/>
            <person name="Nakayama K."/>
            <person name="Satake H."/>
        </authorList>
    </citation>
    <scope>NUCLEOTIDE SEQUENCE</scope>
</reference>
<comment type="caution">
    <text evidence="2">The sequence shown here is derived from an EMBL/GenBank/DDBJ whole genome shotgun (WGS) entry which is preliminary data.</text>
</comment>
<dbReference type="Proteomes" id="UP001151760">
    <property type="component" value="Unassembled WGS sequence"/>
</dbReference>
<protein>
    <submittedName>
        <fullName evidence="2">Copia protein</fullName>
    </submittedName>
</protein>